<dbReference type="AlphaFoldDB" id="B6H2V1"/>
<keyword evidence="2" id="KW-1185">Reference proteome</keyword>
<dbReference type="BioCyc" id="PCHR:PC13G15540-MONOMER"/>
<protein>
    <submittedName>
        <fullName evidence="1">Pc13g15540 protein</fullName>
    </submittedName>
</protein>
<evidence type="ECO:0000313" key="1">
    <source>
        <dbReference type="EMBL" id="CAP92623.1"/>
    </source>
</evidence>
<evidence type="ECO:0000313" key="2">
    <source>
        <dbReference type="Proteomes" id="UP000000724"/>
    </source>
</evidence>
<dbReference type="EMBL" id="AM920428">
    <property type="protein sequence ID" value="CAP92623.1"/>
    <property type="molecule type" value="Genomic_DNA"/>
</dbReference>
<reference evidence="1 2" key="1">
    <citation type="journal article" date="2008" name="Nat. Biotechnol.">
        <title>Genome sequencing and analysis of the filamentous fungus Penicillium chrysogenum.</title>
        <authorList>
            <person name="van den Berg M.A."/>
            <person name="Albang R."/>
            <person name="Albermann K."/>
            <person name="Badger J.H."/>
            <person name="Daran J.-M."/>
            <person name="Driessen A.J.M."/>
            <person name="Garcia-Estrada C."/>
            <person name="Fedorova N.D."/>
            <person name="Harris D.M."/>
            <person name="Heijne W.H.M."/>
            <person name="Joardar V.S."/>
            <person name="Kiel J.A.K.W."/>
            <person name="Kovalchuk A."/>
            <person name="Martin J.F."/>
            <person name="Nierman W.C."/>
            <person name="Nijland J.G."/>
            <person name="Pronk J.T."/>
            <person name="Roubos J.A."/>
            <person name="van der Klei I.J."/>
            <person name="van Peij N.N.M.E."/>
            <person name="Veenhuis M."/>
            <person name="von Doehren H."/>
            <person name="Wagner C."/>
            <person name="Wortman J.R."/>
            <person name="Bovenberg R.A.L."/>
        </authorList>
    </citation>
    <scope>NUCLEOTIDE SEQUENCE [LARGE SCALE GENOMIC DNA]</scope>
    <source>
        <strain evidence="2">ATCC 28089 / DSM 1075 / NRRL 1951 / Wisconsin 54-1255</strain>
    </source>
</reference>
<dbReference type="eggNOG" id="ENOG502SVDD">
    <property type="taxonomic scope" value="Eukaryota"/>
</dbReference>
<dbReference type="VEuPathDB" id="FungiDB:PCH_Pc13g15540"/>
<dbReference type="HOGENOM" id="CLU_1195225_0_0_1"/>
<dbReference type="Proteomes" id="UP000000724">
    <property type="component" value="Contig Pc00c13"/>
</dbReference>
<dbReference type="OrthoDB" id="5426563at2759"/>
<proteinExistence type="predicted"/>
<sequence length="282" mass="31703">MIDGEKEEALEGRKYFLYHISLGLSTLHPSFLGMMNWTGGQLQRHHNRSGLLTKNQRQNFAKSRLQKGTVITPPSPFRDLPDIGFKVSPELLIALTLLPPIHAGVLVLIRDRADSRVTEEPVSHLTGGQSSHNDNDLTDVKRQLLKEPDWAAVSVTRPLELSFTSVEEVERFGKRRKLNDKDRKRLVAANNNGSTFFERPRSQRRGRNSSSVIDTIEEDIHFEINGRPVAPSNDSSGVVMSSMSSQSMLLDHEGSPIMDQDLEKKNQTATWITNLFPRSQGP</sequence>
<accession>B6H2V1</accession>
<dbReference type="OMA" id="NLTATWI"/>
<organism evidence="1 2">
    <name type="scientific">Penicillium rubens (strain ATCC 28089 / DSM 1075 / NRRL 1951 / Wisconsin 54-1255)</name>
    <name type="common">Penicillium chrysogenum</name>
    <dbReference type="NCBI Taxonomy" id="500485"/>
    <lineage>
        <taxon>Eukaryota</taxon>
        <taxon>Fungi</taxon>
        <taxon>Dikarya</taxon>
        <taxon>Ascomycota</taxon>
        <taxon>Pezizomycotina</taxon>
        <taxon>Eurotiomycetes</taxon>
        <taxon>Eurotiomycetidae</taxon>
        <taxon>Eurotiales</taxon>
        <taxon>Aspergillaceae</taxon>
        <taxon>Penicillium</taxon>
        <taxon>Penicillium chrysogenum species complex</taxon>
    </lineage>
</organism>
<name>B6H2V1_PENRW</name>
<gene>
    <name evidence="1" type="ORF">Pc13g15540</name>
    <name evidence="1" type="ORF">PCH_Pc13g15540</name>
</gene>